<sequence length="46" mass="5703">MCRDDRDERWREHRNEGGSLSREEFEYQCDVEDYGMDESDNDPWDE</sequence>
<proteinExistence type="predicted"/>
<gene>
    <name evidence="2" type="ORF">SDC9_73383</name>
</gene>
<comment type="caution">
    <text evidence="2">The sequence shown here is derived from an EMBL/GenBank/DDBJ whole genome shotgun (WGS) entry which is preliminary data.</text>
</comment>
<name>A0A644YFX4_9ZZZZ</name>
<dbReference type="AlphaFoldDB" id="A0A644YFX4"/>
<accession>A0A644YFX4</accession>
<feature type="region of interest" description="Disordered" evidence="1">
    <location>
        <begin position="1"/>
        <end position="25"/>
    </location>
</feature>
<organism evidence="2">
    <name type="scientific">bioreactor metagenome</name>
    <dbReference type="NCBI Taxonomy" id="1076179"/>
    <lineage>
        <taxon>unclassified sequences</taxon>
        <taxon>metagenomes</taxon>
        <taxon>ecological metagenomes</taxon>
    </lineage>
</organism>
<dbReference type="EMBL" id="VSSQ01004850">
    <property type="protein sequence ID" value="MPM26878.1"/>
    <property type="molecule type" value="Genomic_DNA"/>
</dbReference>
<reference evidence="2" key="1">
    <citation type="submission" date="2019-08" db="EMBL/GenBank/DDBJ databases">
        <authorList>
            <person name="Kucharzyk K."/>
            <person name="Murdoch R.W."/>
            <person name="Higgins S."/>
            <person name="Loffler F."/>
        </authorList>
    </citation>
    <scope>NUCLEOTIDE SEQUENCE</scope>
</reference>
<protein>
    <submittedName>
        <fullName evidence="2">Uncharacterized protein</fullName>
    </submittedName>
</protein>
<evidence type="ECO:0000256" key="1">
    <source>
        <dbReference type="SAM" id="MobiDB-lite"/>
    </source>
</evidence>
<evidence type="ECO:0000313" key="2">
    <source>
        <dbReference type="EMBL" id="MPM26878.1"/>
    </source>
</evidence>